<sequence>MKHIKIHMLHEQGESFIDIAKKFGLSAKEAMQSWIKVEKARDLFKSEPIIVYRKRLNPKTNKSKFIEKMRSL</sequence>
<evidence type="ECO:0000313" key="2">
    <source>
        <dbReference type="Proteomes" id="UP000030739"/>
    </source>
</evidence>
<dbReference type="EMBL" id="KF835987">
    <property type="protein sequence ID" value="AHY25163.1"/>
    <property type="molecule type" value="Genomic_DNA"/>
</dbReference>
<name>A0A0A0Q0U1_9CAUD</name>
<protein>
    <submittedName>
        <fullName evidence="1">Uncharacterized protein</fullName>
    </submittedName>
</protein>
<dbReference type="RefSeq" id="YP_009211622.1">
    <property type="nucleotide sequence ID" value="NC_028940.1"/>
</dbReference>
<accession>A0A0A0Q0U1</accession>
<dbReference type="KEGG" id="vg:26638094"/>
<gene>
    <name evidence="1" type="ORF">PM2_201</name>
</gene>
<dbReference type="GeneID" id="26638094"/>
<proteinExistence type="predicted"/>
<dbReference type="Pfam" id="PF11242">
    <property type="entry name" value="DUF2774"/>
    <property type="match status" value="1"/>
</dbReference>
<dbReference type="InterPro" id="IPR021404">
    <property type="entry name" value="Phage_T4_Gp24.3"/>
</dbReference>
<reference evidence="1 2" key="1">
    <citation type="journal article" date="2015" name="Plant Pathol. J.">
        <title>Isolation and Genomic Characterization of the T4-Like Bacteriophage PM2 Infecting Pectobacterium carotovorum subsp. carotovorum.</title>
        <authorList>
            <person name="Lim J.A."/>
            <person name="Lee D.H."/>
            <person name="Heu S."/>
        </authorList>
    </citation>
    <scope>NUCLEOTIDE SEQUENCE [LARGE SCALE GENOMIC DNA]</scope>
</reference>
<dbReference type="OrthoDB" id="26964at10239"/>
<dbReference type="Proteomes" id="UP000030739">
    <property type="component" value="Segment"/>
</dbReference>
<keyword evidence="2" id="KW-1185">Reference proteome</keyword>
<evidence type="ECO:0000313" key="1">
    <source>
        <dbReference type="EMBL" id="AHY25163.1"/>
    </source>
</evidence>
<organism evidence="1 2">
    <name type="scientific">Pectobacterium bacteriophage PM2</name>
    <dbReference type="NCBI Taxonomy" id="1429794"/>
    <lineage>
        <taxon>Viruses</taxon>
        <taxon>Duplodnaviria</taxon>
        <taxon>Heunggongvirae</taxon>
        <taxon>Uroviricota</taxon>
        <taxon>Caudoviricetes</taxon>
        <taxon>Pantevenvirales</taxon>
        <taxon>Straboviridae</taxon>
        <taxon>Tevenvirinae</taxon>
        <taxon>Mosugukvirus</taxon>
        <taxon>Mosugukvirus pm2</taxon>
    </lineage>
</organism>